<evidence type="ECO:0000256" key="7">
    <source>
        <dbReference type="ARBA" id="ARBA00031828"/>
    </source>
</evidence>
<organism evidence="14 15">
    <name type="scientific">Aquincola agrisoli</name>
    <dbReference type="NCBI Taxonomy" id="3119538"/>
    <lineage>
        <taxon>Bacteria</taxon>
        <taxon>Pseudomonadati</taxon>
        <taxon>Pseudomonadota</taxon>
        <taxon>Betaproteobacteria</taxon>
        <taxon>Burkholderiales</taxon>
        <taxon>Sphaerotilaceae</taxon>
        <taxon>Aquincola</taxon>
    </lineage>
</organism>
<feature type="binding site" evidence="13">
    <location>
        <position position="136"/>
    </location>
    <ligand>
        <name>Mg(2+)</name>
        <dbReference type="ChEBI" id="CHEBI:18420"/>
    </ligand>
</feature>
<feature type="binding site" evidence="11">
    <location>
        <begin position="10"/>
        <end position="12"/>
    </location>
    <ligand>
        <name>substrate</name>
    </ligand>
</feature>
<dbReference type="FunFam" id="3.40.50.1000:FF:000037">
    <property type="entry name" value="D,D-heptose 1,7-bisphosphate phosphatase"/>
    <property type="match status" value="1"/>
</dbReference>
<dbReference type="NCBIfam" id="TIGR00213">
    <property type="entry name" value="GmhB_yaeD"/>
    <property type="match status" value="1"/>
</dbReference>
<feature type="binding site" evidence="13">
    <location>
        <position position="135"/>
    </location>
    <ligand>
        <name>Mg(2+)</name>
        <dbReference type="ChEBI" id="CHEBI:18420"/>
    </ligand>
</feature>
<keyword evidence="13" id="KW-0460">Magnesium</keyword>
<feature type="binding site" evidence="11">
    <location>
        <begin position="109"/>
        <end position="110"/>
    </location>
    <ligand>
        <name>substrate</name>
    </ligand>
</feature>
<feature type="binding site" evidence="13">
    <location>
        <position position="10"/>
    </location>
    <ligand>
        <name>Mg(2+)</name>
        <dbReference type="ChEBI" id="CHEBI:18420"/>
    </ligand>
</feature>
<evidence type="ECO:0000256" key="9">
    <source>
        <dbReference type="PIRNR" id="PIRNR004682"/>
    </source>
</evidence>
<evidence type="ECO:0000256" key="11">
    <source>
        <dbReference type="PIRSR" id="PIRSR004682-2"/>
    </source>
</evidence>
<dbReference type="RefSeq" id="WP_332288901.1">
    <property type="nucleotide sequence ID" value="NZ_JAZIBG010000020.1"/>
</dbReference>
<dbReference type="InterPro" id="IPR036412">
    <property type="entry name" value="HAD-like_sf"/>
</dbReference>
<protein>
    <recommendedName>
        <fullName evidence="7 9">D,D-heptose 1,7-bisphosphate phosphatase</fullName>
        <ecNumber evidence="9">3.1.3.-</ecNumber>
    </recommendedName>
</protein>
<comment type="subcellular location">
    <subcellularLocation>
        <location evidence="1 9">Cytoplasm</location>
    </subcellularLocation>
</comment>
<dbReference type="EMBL" id="JAZIBG010000020">
    <property type="protein sequence ID" value="MEF7613961.1"/>
    <property type="molecule type" value="Genomic_DNA"/>
</dbReference>
<dbReference type="InterPro" id="IPR006543">
    <property type="entry name" value="Histidinol-phos"/>
</dbReference>
<feature type="binding site" evidence="13">
    <location>
        <position position="106"/>
    </location>
    <ligand>
        <name>Zn(2+)</name>
        <dbReference type="ChEBI" id="CHEBI:29105"/>
    </ligand>
</feature>
<evidence type="ECO:0000256" key="2">
    <source>
        <dbReference type="ARBA" id="ARBA00022490"/>
    </source>
</evidence>
<comment type="cofactor">
    <cofactor evidence="13">
        <name>Mg(2+)</name>
        <dbReference type="ChEBI" id="CHEBI:18420"/>
    </cofactor>
</comment>
<dbReference type="GO" id="GO:0005737">
    <property type="term" value="C:cytoplasm"/>
    <property type="evidence" value="ECO:0007669"/>
    <property type="project" value="UniProtKB-SubCell"/>
</dbReference>
<evidence type="ECO:0000256" key="12">
    <source>
        <dbReference type="PIRSR" id="PIRSR004682-3"/>
    </source>
</evidence>
<sequence length="189" mass="19836">MTPRRAAFLDRDGVINAEHGYVHRWADFEFLPGAVEAMRRLHEAGWLIVVITNQSGIARGMYTEADYQALTRQMRGHLAGLGVPVAGVYHCPHHPGGSVAALSIDCDCRKPRPGLLLRAAHELGLSLPDSFMVGDKGSDAEAARAAGVGRVLLVESGHALPAGAAALADSVHPDLAQAIGHLLGAAVSS</sequence>
<dbReference type="Gene3D" id="3.40.50.1000">
    <property type="entry name" value="HAD superfamily/HAD-like"/>
    <property type="match status" value="1"/>
</dbReference>
<keyword evidence="15" id="KW-1185">Reference proteome</keyword>
<accession>A0AAW9Q296</accession>
<proteinExistence type="inferred from homology"/>
<dbReference type="GO" id="GO:0016791">
    <property type="term" value="F:phosphatase activity"/>
    <property type="evidence" value="ECO:0007669"/>
    <property type="project" value="InterPro"/>
</dbReference>
<dbReference type="GO" id="GO:0046872">
    <property type="term" value="F:metal ion binding"/>
    <property type="evidence" value="ECO:0007669"/>
    <property type="project" value="UniProtKB-KW"/>
</dbReference>
<dbReference type="EC" id="3.1.3.-" evidence="9"/>
<feature type="binding site" evidence="11">
    <location>
        <begin position="18"/>
        <end position="21"/>
    </location>
    <ligand>
        <name>substrate</name>
    </ligand>
</feature>
<evidence type="ECO:0000313" key="14">
    <source>
        <dbReference type="EMBL" id="MEF7613961.1"/>
    </source>
</evidence>
<keyword evidence="6 9" id="KW-0119">Carbohydrate metabolism</keyword>
<feature type="active site" description="Nucleophile" evidence="10">
    <location>
        <position position="10"/>
    </location>
</feature>
<dbReference type="InterPro" id="IPR006549">
    <property type="entry name" value="HAD-SF_hydro_IIIA"/>
</dbReference>
<dbReference type="PIRSF" id="PIRSF004682">
    <property type="entry name" value="GmhB"/>
    <property type="match status" value="1"/>
</dbReference>
<reference evidence="14 15" key="1">
    <citation type="submission" date="2024-02" db="EMBL/GenBank/DDBJ databases">
        <title>Genome sequence of Aquincola sp. MAHUQ-54.</title>
        <authorList>
            <person name="Huq M.A."/>
        </authorList>
    </citation>
    <scope>NUCLEOTIDE SEQUENCE [LARGE SCALE GENOMIC DNA]</scope>
    <source>
        <strain evidence="14 15">MAHUQ-54</strain>
    </source>
</reference>
<keyword evidence="3 13" id="KW-0479">Metal-binding</keyword>
<evidence type="ECO:0000256" key="3">
    <source>
        <dbReference type="ARBA" id="ARBA00022723"/>
    </source>
</evidence>
<comment type="cofactor">
    <cofactor evidence="13">
        <name>Zn(2+)</name>
        <dbReference type="ChEBI" id="CHEBI:29105"/>
    </cofactor>
</comment>
<feature type="site" description="Contributes to substrate recognition" evidence="12">
    <location>
        <position position="109"/>
    </location>
</feature>
<dbReference type="InterPro" id="IPR004446">
    <property type="entry name" value="Heptose_bisP_phosphatase"/>
</dbReference>
<feature type="binding site" evidence="13">
    <location>
        <position position="12"/>
    </location>
    <ligand>
        <name>Mg(2+)</name>
        <dbReference type="ChEBI" id="CHEBI:18420"/>
    </ligand>
</feature>
<comment type="caution">
    <text evidence="14">The sequence shown here is derived from an EMBL/GenBank/DDBJ whole genome shotgun (WGS) entry which is preliminary data.</text>
</comment>
<feature type="binding site" evidence="13">
    <location>
        <position position="108"/>
    </location>
    <ligand>
        <name>Zn(2+)</name>
        <dbReference type="ChEBI" id="CHEBI:29105"/>
    </ligand>
</feature>
<evidence type="ECO:0000256" key="13">
    <source>
        <dbReference type="PIRSR" id="PIRSR004682-4"/>
    </source>
</evidence>
<dbReference type="NCBIfam" id="TIGR01662">
    <property type="entry name" value="HAD-SF-IIIA"/>
    <property type="match status" value="1"/>
</dbReference>
<dbReference type="PANTHER" id="PTHR42891:SF1">
    <property type="entry name" value="D-GLYCERO-BETA-D-MANNO-HEPTOSE-1,7-BISPHOSPHATE 7-PHOSPHATASE"/>
    <property type="match status" value="1"/>
</dbReference>
<feature type="binding site" evidence="11">
    <location>
        <begin position="52"/>
        <end position="55"/>
    </location>
    <ligand>
        <name>substrate</name>
    </ligand>
</feature>
<dbReference type="NCBIfam" id="NF006506">
    <property type="entry name" value="PRK08942.1"/>
    <property type="match status" value="1"/>
</dbReference>
<feature type="binding site" evidence="13">
    <location>
        <position position="93"/>
    </location>
    <ligand>
        <name>Zn(2+)</name>
        <dbReference type="ChEBI" id="CHEBI:29105"/>
    </ligand>
</feature>
<evidence type="ECO:0000313" key="15">
    <source>
        <dbReference type="Proteomes" id="UP001336250"/>
    </source>
</evidence>
<evidence type="ECO:0000256" key="5">
    <source>
        <dbReference type="ARBA" id="ARBA00022833"/>
    </source>
</evidence>
<dbReference type="InterPro" id="IPR023214">
    <property type="entry name" value="HAD_sf"/>
</dbReference>
<feature type="binding site" evidence="11">
    <location>
        <position position="136"/>
    </location>
    <ligand>
        <name>substrate</name>
    </ligand>
</feature>
<gene>
    <name evidence="14" type="primary">gmhB</name>
    <name evidence="14" type="ORF">V4F39_08570</name>
</gene>
<keyword evidence="5 13" id="KW-0862">Zinc</keyword>
<dbReference type="GO" id="GO:0005975">
    <property type="term" value="P:carbohydrate metabolic process"/>
    <property type="evidence" value="ECO:0007669"/>
    <property type="project" value="InterPro"/>
</dbReference>
<evidence type="ECO:0000256" key="4">
    <source>
        <dbReference type="ARBA" id="ARBA00022801"/>
    </source>
</evidence>
<evidence type="ECO:0000256" key="10">
    <source>
        <dbReference type="PIRSR" id="PIRSR004682-1"/>
    </source>
</evidence>
<keyword evidence="4 9" id="KW-0378">Hydrolase</keyword>
<dbReference type="PANTHER" id="PTHR42891">
    <property type="entry name" value="D-GLYCERO-BETA-D-MANNO-HEPTOSE-1,7-BISPHOSPHATE 7-PHOSPHATASE"/>
    <property type="match status" value="1"/>
</dbReference>
<dbReference type="SUPFAM" id="SSF56784">
    <property type="entry name" value="HAD-like"/>
    <property type="match status" value="1"/>
</dbReference>
<dbReference type="AlphaFoldDB" id="A0AAW9Q296"/>
<evidence type="ECO:0000256" key="6">
    <source>
        <dbReference type="ARBA" id="ARBA00023277"/>
    </source>
</evidence>
<feature type="binding site" evidence="13">
    <location>
        <position position="91"/>
    </location>
    <ligand>
        <name>Zn(2+)</name>
        <dbReference type="ChEBI" id="CHEBI:29105"/>
    </ligand>
</feature>
<feature type="active site" description="Proton donor" evidence="10">
    <location>
        <position position="12"/>
    </location>
</feature>
<keyword evidence="2 9" id="KW-0963">Cytoplasm</keyword>
<feature type="site" description="Contributes to substrate recognition" evidence="12">
    <location>
        <position position="110"/>
    </location>
</feature>
<feature type="site" description="Stabilizes the phosphoryl group" evidence="12">
    <location>
        <position position="52"/>
    </location>
</feature>
<dbReference type="Pfam" id="PF13242">
    <property type="entry name" value="Hydrolase_like"/>
    <property type="match status" value="1"/>
</dbReference>
<comment type="similarity">
    <text evidence="8 9">Belongs to the gmhB family.</text>
</comment>
<evidence type="ECO:0000256" key="8">
    <source>
        <dbReference type="ARBA" id="ARBA00061616"/>
    </source>
</evidence>
<dbReference type="NCBIfam" id="TIGR01656">
    <property type="entry name" value="Histidinol-ppas"/>
    <property type="match status" value="1"/>
</dbReference>
<dbReference type="Proteomes" id="UP001336250">
    <property type="component" value="Unassembled WGS sequence"/>
</dbReference>
<name>A0AAW9Q296_9BURK</name>
<dbReference type="CDD" id="cd07503">
    <property type="entry name" value="HAD_HisB-N"/>
    <property type="match status" value="1"/>
</dbReference>
<evidence type="ECO:0000256" key="1">
    <source>
        <dbReference type="ARBA" id="ARBA00004496"/>
    </source>
</evidence>